<feature type="domain" description="GAF" evidence="2">
    <location>
        <begin position="87"/>
        <end position="201"/>
    </location>
</feature>
<dbReference type="Gene3D" id="1.10.10.60">
    <property type="entry name" value="Homeodomain-like"/>
    <property type="match status" value="1"/>
</dbReference>
<evidence type="ECO:0000259" key="2">
    <source>
        <dbReference type="Pfam" id="PF01590"/>
    </source>
</evidence>
<dbReference type="EMBL" id="FTOM01000005">
    <property type="protein sequence ID" value="SIS80467.1"/>
    <property type="molecule type" value="Genomic_DNA"/>
</dbReference>
<feature type="region of interest" description="Disordered" evidence="1">
    <location>
        <begin position="1"/>
        <end position="22"/>
    </location>
</feature>
<dbReference type="InterPro" id="IPR029016">
    <property type="entry name" value="GAF-like_dom_sf"/>
</dbReference>
<dbReference type="Pfam" id="PF02954">
    <property type="entry name" value="HTH_8"/>
    <property type="match status" value="1"/>
</dbReference>
<evidence type="ECO:0000259" key="3">
    <source>
        <dbReference type="Pfam" id="PF02954"/>
    </source>
</evidence>
<evidence type="ECO:0000313" key="4">
    <source>
        <dbReference type="EMBL" id="SIS80467.1"/>
    </source>
</evidence>
<feature type="compositionally biased region" description="Pro residues" evidence="1">
    <location>
        <begin position="1"/>
        <end position="12"/>
    </location>
</feature>
<dbReference type="SUPFAM" id="SSF55781">
    <property type="entry name" value="GAF domain-like"/>
    <property type="match status" value="1"/>
</dbReference>
<dbReference type="PRINTS" id="PR01590">
    <property type="entry name" value="HTHFIS"/>
</dbReference>
<reference evidence="5" key="1">
    <citation type="submission" date="2017-01" db="EMBL/GenBank/DDBJ databases">
        <authorList>
            <person name="Varghese N."/>
            <person name="Submissions S."/>
        </authorList>
    </citation>
    <scope>NUCLEOTIDE SEQUENCE [LARGE SCALE GENOMIC DNA]</scope>
    <source>
        <strain evidence="5">DSM 18714</strain>
    </source>
</reference>
<organism evidence="4 5">
    <name type="scientific">Phaeovulum vinaykumarii</name>
    <dbReference type="NCBI Taxonomy" id="407234"/>
    <lineage>
        <taxon>Bacteria</taxon>
        <taxon>Pseudomonadati</taxon>
        <taxon>Pseudomonadota</taxon>
        <taxon>Alphaproteobacteria</taxon>
        <taxon>Rhodobacterales</taxon>
        <taxon>Paracoccaceae</taxon>
        <taxon>Phaeovulum</taxon>
    </lineage>
</organism>
<dbReference type="Pfam" id="PF01590">
    <property type="entry name" value="GAF"/>
    <property type="match status" value="1"/>
</dbReference>
<accession>A0A1N7M309</accession>
<evidence type="ECO:0000313" key="5">
    <source>
        <dbReference type="Proteomes" id="UP000186098"/>
    </source>
</evidence>
<dbReference type="STRING" id="407234.SAMN05421795_105121"/>
<dbReference type="SUPFAM" id="SSF46689">
    <property type="entry name" value="Homeodomain-like"/>
    <property type="match status" value="1"/>
</dbReference>
<dbReference type="AlphaFoldDB" id="A0A1N7M309"/>
<dbReference type="OrthoDB" id="9805953at2"/>
<dbReference type="InterPro" id="IPR003018">
    <property type="entry name" value="GAF"/>
</dbReference>
<sequence>MELKSAPPPSGGRPPRVRAGRPEHVEIVRQVAASGAASRSSFAASWRRSLLHHKLDPGHAAPPERLSQAEIRARREAAGPLLSVAGPVLDRLARAACETGCAVLLTDARGLILEERIRPADMPLFHPAGLAPGGDWSEGAEGTNGIGTALAEARSVIVWRDQHFRARNTALACMGAPVFGAQGELAGVLDVSSARADISEGLARMVALSVQDAAQRIEAELFRSVHAGARIVTAAAPAPEGMGPVLLAIDRDDLIVGASRAARRVFGIEAEALGRVPAGDLLEAATRREGLSGAQASEMARALARSGGNVSAAARELGIGRATFYRKARALGLEV</sequence>
<dbReference type="GO" id="GO:0043565">
    <property type="term" value="F:sequence-specific DNA binding"/>
    <property type="evidence" value="ECO:0007669"/>
    <property type="project" value="InterPro"/>
</dbReference>
<dbReference type="Gene3D" id="3.30.450.40">
    <property type="match status" value="1"/>
</dbReference>
<name>A0A1N7M309_9RHOB</name>
<feature type="domain" description="DNA binding HTH" evidence="3">
    <location>
        <begin position="299"/>
        <end position="327"/>
    </location>
</feature>
<gene>
    <name evidence="4" type="ORF">SAMN05421795_105121</name>
</gene>
<dbReference type="InterPro" id="IPR002197">
    <property type="entry name" value="HTH_Fis"/>
</dbReference>
<proteinExistence type="predicted"/>
<dbReference type="RefSeq" id="WP_083947736.1">
    <property type="nucleotide sequence ID" value="NZ_FTOM01000005.1"/>
</dbReference>
<evidence type="ECO:0000256" key="1">
    <source>
        <dbReference type="SAM" id="MobiDB-lite"/>
    </source>
</evidence>
<keyword evidence="5" id="KW-1185">Reference proteome</keyword>
<dbReference type="InterPro" id="IPR009057">
    <property type="entry name" value="Homeodomain-like_sf"/>
</dbReference>
<dbReference type="Proteomes" id="UP000186098">
    <property type="component" value="Unassembled WGS sequence"/>
</dbReference>
<protein>
    <submittedName>
        <fullName evidence="4">Regulatory protein, Fis family</fullName>
    </submittedName>
</protein>